<dbReference type="RefSeq" id="WP_010862052.1">
    <property type="nucleotide sequence ID" value="NZ_CP027852.1"/>
</dbReference>
<dbReference type="Proteomes" id="UP000664658">
    <property type="component" value="Unassembled WGS sequence"/>
</dbReference>
<dbReference type="KEGG" id="pshi:SAMEA2665130_1007"/>
<organism evidence="1 2">
    <name type="scientific">Plesiomonas shigelloides</name>
    <name type="common">Aeromonas shigelloides</name>
    <dbReference type="NCBI Taxonomy" id="703"/>
    <lineage>
        <taxon>Bacteria</taxon>
        <taxon>Pseudomonadati</taxon>
        <taxon>Pseudomonadota</taxon>
        <taxon>Gammaproteobacteria</taxon>
        <taxon>Enterobacterales</taxon>
        <taxon>Enterobacteriaceae</taxon>
        <taxon>Plesiomonas</taxon>
    </lineage>
</organism>
<dbReference type="PIRSF" id="PIRSF005610">
    <property type="entry name" value="SirB"/>
    <property type="match status" value="1"/>
</dbReference>
<reference evidence="1" key="1">
    <citation type="submission" date="2021-03" db="EMBL/GenBank/DDBJ databases">
        <title>Plesiomonas shigelloides zfcc0051, isolated from zebrafish feces.</title>
        <authorList>
            <person name="Vanderhoek Z."/>
            <person name="Gaulke C."/>
        </authorList>
    </citation>
    <scope>NUCLEOTIDE SEQUENCE</scope>
    <source>
        <strain evidence="1">Zfcc0051</strain>
    </source>
</reference>
<dbReference type="PANTHER" id="PTHR39594">
    <property type="entry name" value="PROTEIN YCHQ"/>
    <property type="match status" value="1"/>
</dbReference>
<evidence type="ECO:0000313" key="1">
    <source>
        <dbReference type="EMBL" id="MBO1106896.1"/>
    </source>
</evidence>
<proteinExistence type="predicted"/>
<dbReference type="InterPro" id="IPR007360">
    <property type="entry name" value="SirB"/>
</dbReference>
<dbReference type="Pfam" id="PF04247">
    <property type="entry name" value="SirB"/>
    <property type="match status" value="1"/>
</dbReference>
<name>A0A1A9AV25_PLESH</name>
<accession>A0A1A9AV25</accession>
<dbReference type="AlphaFoldDB" id="A0A1A9AV25"/>
<comment type="caution">
    <text evidence="1">The sequence shown here is derived from an EMBL/GenBank/DDBJ whole genome shotgun (WGS) entry which is preliminary data.</text>
</comment>
<dbReference type="EMBL" id="JAFNAA010000001">
    <property type="protein sequence ID" value="MBO1106896.1"/>
    <property type="molecule type" value="Genomic_DNA"/>
</dbReference>
<gene>
    <name evidence="1" type="ORF">J2R62_01445</name>
</gene>
<protein>
    <submittedName>
        <fullName evidence="1">SirB2 family protein</fullName>
    </submittedName>
</protein>
<sequence>MYMFLKHLHLTTIAISVTLLVLRFIGSMLHASVMQKRWVKIVPHINDTILLLTGVGLIAVTGFYPFTPHSAWLTEKLLGVVIYILLGFVALREGKNKAIRTFALLGALGWIWLIAQMAMTKVPLW</sequence>
<evidence type="ECO:0000313" key="2">
    <source>
        <dbReference type="Proteomes" id="UP000664658"/>
    </source>
</evidence>
<dbReference type="GO" id="GO:0005886">
    <property type="term" value="C:plasma membrane"/>
    <property type="evidence" value="ECO:0007669"/>
    <property type="project" value="TreeGrafter"/>
</dbReference>
<dbReference type="PANTHER" id="PTHR39594:SF1">
    <property type="entry name" value="PROTEIN YCHQ"/>
    <property type="match status" value="1"/>
</dbReference>
<dbReference type="GeneID" id="69705865"/>